<keyword evidence="3" id="KW-1185">Reference proteome</keyword>
<feature type="compositionally biased region" description="Basic residues" evidence="1">
    <location>
        <begin position="1"/>
        <end position="12"/>
    </location>
</feature>
<reference evidence="2" key="1">
    <citation type="submission" date="2023-02" db="EMBL/GenBank/DDBJ databases">
        <title>Genome of toxic invasive species Heracleum sosnowskyi carries increased number of genes despite the absence of recent whole-genome duplications.</title>
        <authorList>
            <person name="Schelkunov M."/>
            <person name="Shtratnikova V."/>
            <person name="Makarenko M."/>
            <person name="Klepikova A."/>
            <person name="Omelchenko D."/>
            <person name="Novikova G."/>
            <person name="Obukhova E."/>
            <person name="Bogdanov V."/>
            <person name="Penin A."/>
            <person name="Logacheva M."/>
        </authorList>
    </citation>
    <scope>NUCLEOTIDE SEQUENCE</scope>
    <source>
        <strain evidence="2">Hsosn_3</strain>
        <tissue evidence="2">Leaf</tissue>
    </source>
</reference>
<protein>
    <submittedName>
        <fullName evidence="2">Uncharacterized protein</fullName>
    </submittedName>
</protein>
<feature type="compositionally biased region" description="Basic and acidic residues" evidence="1">
    <location>
        <begin position="13"/>
        <end position="22"/>
    </location>
</feature>
<feature type="region of interest" description="Disordered" evidence="1">
    <location>
        <begin position="196"/>
        <end position="266"/>
    </location>
</feature>
<organism evidence="2 3">
    <name type="scientific">Heracleum sosnowskyi</name>
    <dbReference type="NCBI Taxonomy" id="360622"/>
    <lineage>
        <taxon>Eukaryota</taxon>
        <taxon>Viridiplantae</taxon>
        <taxon>Streptophyta</taxon>
        <taxon>Embryophyta</taxon>
        <taxon>Tracheophyta</taxon>
        <taxon>Spermatophyta</taxon>
        <taxon>Magnoliopsida</taxon>
        <taxon>eudicotyledons</taxon>
        <taxon>Gunneridae</taxon>
        <taxon>Pentapetalae</taxon>
        <taxon>asterids</taxon>
        <taxon>campanulids</taxon>
        <taxon>Apiales</taxon>
        <taxon>Apiaceae</taxon>
        <taxon>Apioideae</taxon>
        <taxon>apioid superclade</taxon>
        <taxon>Tordylieae</taxon>
        <taxon>Tordyliinae</taxon>
        <taxon>Heracleum</taxon>
    </lineage>
</organism>
<feature type="compositionally biased region" description="Basic and acidic residues" evidence="1">
    <location>
        <begin position="254"/>
        <end position="265"/>
    </location>
</feature>
<evidence type="ECO:0000313" key="3">
    <source>
        <dbReference type="Proteomes" id="UP001237642"/>
    </source>
</evidence>
<comment type="caution">
    <text evidence="2">The sequence shown here is derived from an EMBL/GenBank/DDBJ whole genome shotgun (WGS) entry which is preliminary data.</text>
</comment>
<name>A0AAD8GPK0_9APIA</name>
<evidence type="ECO:0000313" key="2">
    <source>
        <dbReference type="EMBL" id="KAK1352092.1"/>
    </source>
</evidence>
<sequence length="350" mass="40171">MGRWNNRRRWAPRRHDNDDHPRRSPPTYYQTKVDPQEVLRNSSLPWEQKFCLLGGIPWYKVLAAKKYIYCHENVLKWDDAAAKDALFDAQERFCSMINNSLPQAPPLPDPDMYIDKIDWNPEIDPGLMSDLDKEYFNPDEAENLTSNEIPDCNNKNKSTLDNPWESYLLENNVDIKDLAQSWNKWGDSLESKNATNLWEQPDLNGDEASKDKKWGSSVNKPFGWNEGLNDTRGSTKYESDHVNSWNQGASHSKLPNEKGWGDASKKSGGWNDWGNAEYTPVLVAKGKNIKKIRRGVKAGNMKAPTLKHINFGGRKDHRDNITEKFVTDFAVIQVISETFKDHVAIILYCA</sequence>
<reference evidence="2" key="2">
    <citation type="submission" date="2023-05" db="EMBL/GenBank/DDBJ databases">
        <authorList>
            <person name="Schelkunov M.I."/>
        </authorList>
    </citation>
    <scope>NUCLEOTIDE SEQUENCE</scope>
    <source>
        <strain evidence="2">Hsosn_3</strain>
        <tissue evidence="2">Leaf</tissue>
    </source>
</reference>
<accession>A0AAD8GPK0</accession>
<dbReference type="PANTHER" id="PTHR34567">
    <property type="entry name" value="FK506-BINDING-LIKE PROTEIN"/>
    <property type="match status" value="1"/>
</dbReference>
<dbReference type="EMBL" id="JAUIZM010000020">
    <property type="protein sequence ID" value="KAK1352092.1"/>
    <property type="molecule type" value="Genomic_DNA"/>
</dbReference>
<proteinExistence type="predicted"/>
<evidence type="ECO:0000256" key="1">
    <source>
        <dbReference type="SAM" id="MobiDB-lite"/>
    </source>
</evidence>
<gene>
    <name evidence="2" type="ORF">POM88_053806</name>
</gene>
<dbReference type="PANTHER" id="PTHR34567:SF3">
    <property type="entry name" value="FK506-BINDING-LIKE PROTEIN"/>
    <property type="match status" value="1"/>
</dbReference>
<dbReference type="Proteomes" id="UP001237642">
    <property type="component" value="Unassembled WGS sequence"/>
</dbReference>
<feature type="region of interest" description="Disordered" evidence="1">
    <location>
        <begin position="1"/>
        <end position="29"/>
    </location>
</feature>
<dbReference type="AlphaFoldDB" id="A0AAD8GPK0"/>